<gene>
    <name evidence="14" type="primary">dnaB</name>
    <name evidence="14" type="ORF">WDJ50_18565</name>
</gene>
<dbReference type="AlphaFoldDB" id="A0AAU6Q8R7"/>
<keyword evidence="14" id="KW-0614">Plasmid</keyword>
<evidence type="ECO:0000256" key="11">
    <source>
        <dbReference type="NCBIfam" id="TIGR00665"/>
    </source>
</evidence>
<organism evidence="14">
    <name type="scientific">Deinococcus sp. VB142</name>
    <dbReference type="NCBI Taxonomy" id="3112952"/>
    <lineage>
        <taxon>Bacteria</taxon>
        <taxon>Thermotogati</taxon>
        <taxon>Deinococcota</taxon>
        <taxon>Deinococci</taxon>
        <taxon>Deinococcales</taxon>
        <taxon>Deinococcaceae</taxon>
        <taxon>Deinococcus</taxon>
    </lineage>
</organism>
<protein>
    <recommendedName>
        <fullName evidence="11 12">Replicative DNA helicase</fullName>
        <ecNumber evidence="11 12">5.6.2.3</ecNumber>
    </recommendedName>
</protein>
<dbReference type="RefSeq" id="WP_339098278.1">
    <property type="nucleotide sequence ID" value="NZ_CP149785.1"/>
</dbReference>
<keyword evidence="9" id="KW-0413">Isomerase</keyword>
<dbReference type="PANTHER" id="PTHR30153:SF2">
    <property type="entry name" value="REPLICATIVE DNA HELICASE"/>
    <property type="match status" value="1"/>
</dbReference>
<dbReference type="GO" id="GO:0016787">
    <property type="term" value="F:hydrolase activity"/>
    <property type="evidence" value="ECO:0007669"/>
    <property type="project" value="UniProtKB-KW"/>
</dbReference>
<dbReference type="PROSITE" id="PS51199">
    <property type="entry name" value="SF4_HELICASE"/>
    <property type="match status" value="1"/>
</dbReference>
<dbReference type="GO" id="GO:0006269">
    <property type="term" value="P:DNA replication, synthesis of primer"/>
    <property type="evidence" value="ECO:0007669"/>
    <property type="project" value="UniProtKB-UniRule"/>
</dbReference>
<dbReference type="Gene3D" id="1.10.860.10">
    <property type="entry name" value="DNAb Helicase, Chain A"/>
    <property type="match status" value="1"/>
</dbReference>
<dbReference type="Pfam" id="PF03796">
    <property type="entry name" value="DnaB_C"/>
    <property type="match status" value="1"/>
</dbReference>
<proteinExistence type="inferred from homology"/>
<evidence type="ECO:0000256" key="9">
    <source>
        <dbReference type="ARBA" id="ARBA00023235"/>
    </source>
</evidence>
<keyword evidence="8 12" id="KW-0238">DNA-binding</keyword>
<dbReference type="InterPro" id="IPR007693">
    <property type="entry name" value="DNA_helicase_DnaB-like_N"/>
</dbReference>
<evidence type="ECO:0000256" key="1">
    <source>
        <dbReference type="ARBA" id="ARBA00008428"/>
    </source>
</evidence>
<comment type="catalytic activity">
    <reaction evidence="10 12">
        <text>ATP + H2O = ADP + phosphate + H(+)</text>
        <dbReference type="Rhea" id="RHEA:13065"/>
        <dbReference type="ChEBI" id="CHEBI:15377"/>
        <dbReference type="ChEBI" id="CHEBI:15378"/>
        <dbReference type="ChEBI" id="CHEBI:30616"/>
        <dbReference type="ChEBI" id="CHEBI:43474"/>
        <dbReference type="ChEBI" id="CHEBI:456216"/>
        <dbReference type="EC" id="5.6.2.3"/>
    </reaction>
</comment>
<evidence type="ECO:0000256" key="2">
    <source>
        <dbReference type="ARBA" id="ARBA00022515"/>
    </source>
</evidence>
<dbReference type="NCBIfam" id="TIGR00665">
    <property type="entry name" value="DnaB"/>
    <property type="match status" value="1"/>
</dbReference>
<dbReference type="GO" id="GO:0005524">
    <property type="term" value="F:ATP binding"/>
    <property type="evidence" value="ECO:0007669"/>
    <property type="project" value="UniProtKB-UniRule"/>
</dbReference>
<sequence>MNYDPVTARVPPHDNDAEVALLGSLMLDPEQRFESSVTRIRAEMFYREGHRKIFEAIEHLCSQTPPEPVDLVTVAGRLREIGQLENAGGVVYLAGVNDRVPTAANAFKYAAIVREKWVLRELIRQSGRLIGDAYEGQTALEDLLGQASRIGAELEVGSGEKVQALDDVLMALHEALLTGEGERPLTTGFIDLDEQLSGGFYESSLNILAARPSMGKSAMAMAMAQAASQSIKQSGEPGQVAVVSLEMPAMQLVMRMLAAEARTSADVIQRAKRGKAPLSEGQWRKINDGLGRLQGLPIAFFDEANDKQLPQLMGKLRRAHREKPLKMVVIDYLQLIDLGKQGGNREQEVSTISRTLKGLARELRCPVIALSQLSRAVETRPNHRPMLSDLRESGGIEQDADTVMFIYRDEYYNKETDQQGVAEIIVGKQRNGPVGTVKVHFHSLQVRFENLAPETYA</sequence>
<dbReference type="InterPro" id="IPR036185">
    <property type="entry name" value="DNA_heli_DnaB-like_N_sf"/>
</dbReference>
<dbReference type="InterPro" id="IPR027417">
    <property type="entry name" value="P-loop_NTPase"/>
</dbReference>
<evidence type="ECO:0000256" key="6">
    <source>
        <dbReference type="ARBA" id="ARBA00022806"/>
    </source>
</evidence>
<accession>A0AAU6Q8R7</accession>
<comment type="similarity">
    <text evidence="1 12">Belongs to the helicase family. DnaB subfamily.</text>
</comment>
<dbReference type="EC" id="5.6.2.3" evidence="11 12"/>
<dbReference type="InterPro" id="IPR007692">
    <property type="entry name" value="DNA_helicase_DnaB"/>
</dbReference>
<dbReference type="Gene3D" id="3.40.50.300">
    <property type="entry name" value="P-loop containing nucleotide triphosphate hydrolases"/>
    <property type="match status" value="1"/>
</dbReference>
<keyword evidence="7 12" id="KW-0067">ATP-binding</keyword>
<dbReference type="GO" id="GO:0005829">
    <property type="term" value="C:cytosol"/>
    <property type="evidence" value="ECO:0007669"/>
    <property type="project" value="TreeGrafter"/>
</dbReference>
<evidence type="ECO:0000259" key="13">
    <source>
        <dbReference type="PROSITE" id="PS51199"/>
    </source>
</evidence>
<evidence type="ECO:0000313" key="14">
    <source>
        <dbReference type="EMBL" id="WYF46768.1"/>
    </source>
</evidence>
<dbReference type="CDD" id="cd00984">
    <property type="entry name" value="DnaB_C"/>
    <property type="match status" value="1"/>
</dbReference>
<dbReference type="GO" id="GO:1990077">
    <property type="term" value="C:primosome complex"/>
    <property type="evidence" value="ECO:0007669"/>
    <property type="project" value="UniProtKB-UniRule"/>
</dbReference>
<keyword evidence="5 12" id="KW-0378">Hydrolase</keyword>
<evidence type="ECO:0000256" key="7">
    <source>
        <dbReference type="ARBA" id="ARBA00022840"/>
    </source>
</evidence>
<dbReference type="InterPro" id="IPR016136">
    <property type="entry name" value="DNA_helicase_N/primase_C"/>
</dbReference>
<evidence type="ECO:0000256" key="8">
    <source>
        <dbReference type="ARBA" id="ARBA00023125"/>
    </source>
</evidence>
<dbReference type="PANTHER" id="PTHR30153">
    <property type="entry name" value="REPLICATIVE DNA HELICASE DNAB"/>
    <property type="match status" value="1"/>
</dbReference>
<dbReference type="EMBL" id="CP149785">
    <property type="protein sequence ID" value="WYF46768.1"/>
    <property type="molecule type" value="Genomic_DNA"/>
</dbReference>
<dbReference type="InterPro" id="IPR007694">
    <property type="entry name" value="DNA_helicase_DnaB-like_C"/>
</dbReference>
<keyword evidence="4 12" id="KW-0547">Nucleotide-binding</keyword>
<evidence type="ECO:0000256" key="12">
    <source>
        <dbReference type="RuleBase" id="RU362085"/>
    </source>
</evidence>
<evidence type="ECO:0000256" key="4">
    <source>
        <dbReference type="ARBA" id="ARBA00022741"/>
    </source>
</evidence>
<dbReference type="SUPFAM" id="SSF52540">
    <property type="entry name" value="P-loop containing nucleoside triphosphate hydrolases"/>
    <property type="match status" value="1"/>
</dbReference>
<name>A0AAU6Q8R7_9DEIO</name>
<evidence type="ECO:0000256" key="3">
    <source>
        <dbReference type="ARBA" id="ARBA00022705"/>
    </source>
</evidence>
<comment type="function">
    <text evidence="12">The main replicative DNA helicase, it participates in initiation and elongation during chromosome replication. Travels ahead of the DNA replisome, separating dsDNA into templates for DNA synthesis. A processive ATP-dependent 5'-3' DNA helicase it has DNA-dependent ATPase activity.</text>
</comment>
<feature type="domain" description="SF4 helicase" evidence="13">
    <location>
        <begin position="178"/>
        <end position="455"/>
    </location>
</feature>
<evidence type="ECO:0000256" key="5">
    <source>
        <dbReference type="ARBA" id="ARBA00022801"/>
    </source>
</evidence>
<dbReference type="Pfam" id="PF00772">
    <property type="entry name" value="DnaB"/>
    <property type="match status" value="1"/>
</dbReference>
<keyword evidence="3 12" id="KW-0235">DNA replication</keyword>
<reference evidence="14" key="1">
    <citation type="submission" date="2024-03" db="EMBL/GenBank/DDBJ databases">
        <title>Deinococcus weizhi sp. nov., isolated from human skin.</title>
        <authorList>
            <person name="Wei Z."/>
            <person name="Tian F."/>
            <person name="Yang C."/>
            <person name="Xin L.T."/>
            <person name="Wen Z.J."/>
            <person name="Lan K.C."/>
            <person name="Yu L."/>
            <person name="Zhe W."/>
            <person name="Dan F.D."/>
            <person name="Jun W."/>
            <person name="Rui Z."/>
            <person name="Yong X.J."/>
            <person name="Ting Y."/>
            <person name="Wei X."/>
            <person name="Xu Z.G."/>
            <person name="Xin Z."/>
            <person name="Dong F.G."/>
            <person name="Ni X.M."/>
            <person name="Zheng M.G."/>
            <person name="Chun Y."/>
            <person name="Qian W.X."/>
        </authorList>
    </citation>
    <scope>NUCLEOTIDE SEQUENCE</scope>
    <source>
        <strain evidence="14">VB142</strain>
        <plasmid evidence="14">p2</plasmid>
    </source>
</reference>
<geneLocation type="plasmid" evidence="14">
    <name>p2</name>
</geneLocation>
<evidence type="ECO:0000256" key="10">
    <source>
        <dbReference type="ARBA" id="ARBA00048954"/>
    </source>
</evidence>
<dbReference type="SUPFAM" id="SSF48024">
    <property type="entry name" value="N-terminal domain of DnaB helicase"/>
    <property type="match status" value="1"/>
</dbReference>
<keyword evidence="6 12" id="KW-0347">Helicase</keyword>
<dbReference type="GO" id="GO:0043139">
    <property type="term" value="F:5'-3' DNA helicase activity"/>
    <property type="evidence" value="ECO:0007669"/>
    <property type="project" value="UniProtKB-EC"/>
</dbReference>
<dbReference type="GO" id="GO:0003677">
    <property type="term" value="F:DNA binding"/>
    <property type="evidence" value="ECO:0007669"/>
    <property type="project" value="UniProtKB-UniRule"/>
</dbReference>
<keyword evidence="2 12" id="KW-0639">Primosome</keyword>